<dbReference type="GO" id="GO:0016020">
    <property type="term" value="C:membrane"/>
    <property type="evidence" value="ECO:0007669"/>
    <property type="project" value="UniProtKB-SubCell"/>
</dbReference>
<accession>A0A9D4E9R8</accession>
<evidence type="ECO:0000256" key="2">
    <source>
        <dbReference type="ARBA" id="ARBA00009172"/>
    </source>
</evidence>
<evidence type="ECO:0000256" key="1">
    <source>
        <dbReference type="ARBA" id="ARBA00004141"/>
    </source>
</evidence>
<proteinExistence type="inferred from homology"/>
<evidence type="ECO:0000256" key="4">
    <source>
        <dbReference type="ARBA" id="ARBA00022989"/>
    </source>
</evidence>
<protein>
    <recommendedName>
        <fullName evidence="9">UNC93-like protein</fullName>
    </recommendedName>
</protein>
<dbReference type="PANTHER" id="PTHR19444:SF13">
    <property type="entry name" value="PROTEIN UNC-93 HOMOLOG A"/>
    <property type="match status" value="1"/>
</dbReference>
<dbReference type="SUPFAM" id="SSF103473">
    <property type="entry name" value="MFS general substrate transporter"/>
    <property type="match status" value="2"/>
</dbReference>
<feature type="transmembrane region" description="Helical" evidence="6">
    <location>
        <begin position="97"/>
        <end position="121"/>
    </location>
</feature>
<organism evidence="7 8">
    <name type="scientific">Dreissena polymorpha</name>
    <name type="common">Zebra mussel</name>
    <name type="synonym">Mytilus polymorpha</name>
    <dbReference type="NCBI Taxonomy" id="45954"/>
    <lineage>
        <taxon>Eukaryota</taxon>
        <taxon>Metazoa</taxon>
        <taxon>Spiralia</taxon>
        <taxon>Lophotrochozoa</taxon>
        <taxon>Mollusca</taxon>
        <taxon>Bivalvia</taxon>
        <taxon>Autobranchia</taxon>
        <taxon>Heteroconchia</taxon>
        <taxon>Euheterodonta</taxon>
        <taxon>Imparidentia</taxon>
        <taxon>Neoheterodontei</taxon>
        <taxon>Myida</taxon>
        <taxon>Dreissenoidea</taxon>
        <taxon>Dreissenidae</taxon>
        <taxon>Dreissena</taxon>
    </lineage>
</organism>
<evidence type="ECO:0008006" key="9">
    <source>
        <dbReference type="Google" id="ProtNLM"/>
    </source>
</evidence>
<dbReference type="InterPro" id="IPR036259">
    <property type="entry name" value="MFS_trans_sf"/>
</dbReference>
<dbReference type="PANTHER" id="PTHR19444">
    <property type="entry name" value="UNC-93 RELATED"/>
    <property type="match status" value="1"/>
</dbReference>
<comment type="similarity">
    <text evidence="2">Belongs to the unc-93 family.</text>
</comment>
<dbReference type="InterPro" id="IPR051951">
    <property type="entry name" value="UNC-93_regulatory"/>
</dbReference>
<feature type="transmembrane region" description="Helical" evidence="6">
    <location>
        <begin position="364"/>
        <end position="382"/>
    </location>
</feature>
<feature type="transmembrane region" description="Helical" evidence="6">
    <location>
        <begin position="394"/>
        <end position="413"/>
    </location>
</feature>
<evidence type="ECO:0000256" key="5">
    <source>
        <dbReference type="ARBA" id="ARBA00023136"/>
    </source>
</evidence>
<feature type="transmembrane region" description="Helical" evidence="6">
    <location>
        <begin position="190"/>
        <end position="210"/>
    </location>
</feature>
<feature type="transmembrane region" description="Helical" evidence="6">
    <location>
        <begin position="65"/>
        <end position="85"/>
    </location>
</feature>
<gene>
    <name evidence="7" type="ORF">DPMN_175817</name>
</gene>
<evidence type="ECO:0000256" key="3">
    <source>
        <dbReference type="ARBA" id="ARBA00022692"/>
    </source>
</evidence>
<dbReference type="OrthoDB" id="196103at2759"/>
<comment type="subcellular location">
    <subcellularLocation>
        <location evidence="1">Membrane</location>
        <topology evidence="1">Multi-pass membrane protein</topology>
    </subcellularLocation>
</comment>
<keyword evidence="8" id="KW-1185">Reference proteome</keyword>
<evidence type="ECO:0000313" key="7">
    <source>
        <dbReference type="EMBL" id="KAH3774435.1"/>
    </source>
</evidence>
<keyword evidence="3 6" id="KW-0812">Transmembrane</keyword>
<evidence type="ECO:0000313" key="8">
    <source>
        <dbReference type="Proteomes" id="UP000828390"/>
    </source>
</evidence>
<feature type="transmembrane region" description="Helical" evidence="6">
    <location>
        <begin position="459"/>
        <end position="477"/>
    </location>
</feature>
<evidence type="ECO:0000256" key="6">
    <source>
        <dbReference type="SAM" id="Phobius"/>
    </source>
</evidence>
<reference evidence="7" key="1">
    <citation type="journal article" date="2019" name="bioRxiv">
        <title>The Genome of the Zebra Mussel, Dreissena polymorpha: A Resource for Invasive Species Research.</title>
        <authorList>
            <person name="McCartney M.A."/>
            <person name="Auch B."/>
            <person name="Kono T."/>
            <person name="Mallez S."/>
            <person name="Zhang Y."/>
            <person name="Obille A."/>
            <person name="Becker A."/>
            <person name="Abrahante J.E."/>
            <person name="Garbe J."/>
            <person name="Badalamenti J.P."/>
            <person name="Herman A."/>
            <person name="Mangelson H."/>
            <person name="Liachko I."/>
            <person name="Sullivan S."/>
            <person name="Sone E.D."/>
            <person name="Koren S."/>
            <person name="Silverstein K.A.T."/>
            <person name="Beckman K.B."/>
            <person name="Gohl D.M."/>
        </authorList>
    </citation>
    <scope>NUCLEOTIDE SEQUENCE</scope>
    <source>
        <strain evidence="7">Duluth1</strain>
        <tissue evidence="7">Whole animal</tissue>
    </source>
</reference>
<comment type="caution">
    <text evidence="7">The sequence shown here is derived from an EMBL/GenBank/DDBJ whole genome shotgun (WGS) entry which is preliminary data.</text>
</comment>
<feature type="transmembrane region" description="Helical" evidence="6">
    <location>
        <begin position="128"/>
        <end position="146"/>
    </location>
</feature>
<feature type="transmembrane region" description="Helical" evidence="6">
    <location>
        <begin position="419"/>
        <end position="447"/>
    </location>
</feature>
<sequence>MEVEKLMTFDAQIADITDGNTEARDQEPEIRCESETLDIKHNGESGTNESIVTAVLDISQSKAKWNLLVLSICFTLMFSAFNSFANIQSTINISGGLGTTGLAILYATMVVTNLFVTVVTLPKLRFKPMLMISMLCYVCYMATGYYSSWYTIVPGSIIIGFGASHLWPTQQAYVSDLSKAYAAHTRMDEIKALVLFNGVFFGIFYTSQVWGNLCLFIVFNGEADNENLINNSTQQSFYNNTTVTVHGRNPTPCGSEFCTSKLQGASPVTQPAMLQVYYFTTFCVGSGLLSVILLTVFLLNIRSTQTVTQKGPKHKVKQVTSMLFRSQKQHLLIASTVMTGMTQAFLSGDFTVAFVSCPYGIENVGLMMITYGVSMSVSAVVAGKISPQTGNIPVFSLAAVCHIAALLCMLLWAPKPGEIYVVYILSAIWGVSDAINSTIGLSLYMVYFKAKRDAALSSYRMLSSVGWVVSFGYSAWMCTSVKLYILIAVVVVSYASVIVLEIKHRQ</sequence>
<keyword evidence="4 6" id="KW-1133">Transmembrane helix</keyword>
<dbReference type="Proteomes" id="UP000828390">
    <property type="component" value="Unassembled WGS sequence"/>
</dbReference>
<feature type="transmembrane region" description="Helical" evidence="6">
    <location>
        <begin position="276"/>
        <end position="301"/>
    </location>
</feature>
<feature type="transmembrane region" description="Helical" evidence="6">
    <location>
        <begin position="152"/>
        <end position="169"/>
    </location>
</feature>
<dbReference type="AlphaFoldDB" id="A0A9D4E9R8"/>
<feature type="transmembrane region" description="Helical" evidence="6">
    <location>
        <begin position="483"/>
        <end position="502"/>
    </location>
</feature>
<dbReference type="Gene3D" id="1.20.1250.20">
    <property type="entry name" value="MFS general substrate transporter like domains"/>
    <property type="match status" value="1"/>
</dbReference>
<dbReference type="Pfam" id="PF05978">
    <property type="entry name" value="UNC-93"/>
    <property type="match status" value="1"/>
</dbReference>
<keyword evidence="5 6" id="KW-0472">Membrane</keyword>
<reference evidence="7" key="2">
    <citation type="submission" date="2020-11" db="EMBL/GenBank/DDBJ databases">
        <authorList>
            <person name="McCartney M.A."/>
            <person name="Auch B."/>
            <person name="Kono T."/>
            <person name="Mallez S."/>
            <person name="Becker A."/>
            <person name="Gohl D.M."/>
            <person name="Silverstein K.A.T."/>
            <person name="Koren S."/>
            <person name="Bechman K.B."/>
            <person name="Herman A."/>
            <person name="Abrahante J.E."/>
            <person name="Garbe J."/>
        </authorList>
    </citation>
    <scope>NUCLEOTIDE SEQUENCE</scope>
    <source>
        <strain evidence="7">Duluth1</strain>
        <tissue evidence="7">Whole animal</tissue>
    </source>
</reference>
<feature type="transmembrane region" description="Helical" evidence="6">
    <location>
        <begin position="331"/>
        <end position="352"/>
    </location>
</feature>
<dbReference type="InterPro" id="IPR010291">
    <property type="entry name" value="Ion_channel_UNC-93"/>
</dbReference>
<dbReference type="EMBL" id="JAIWYP010000009">
    <property type="protein sequence ID" value="KAH3774435.1"/>
    <property type="molecule type" value="Genomic_DNA"/>
</dbReference>
<name>A0A9D4E9R8_DREPO</name>